<keyword evidence="3" id="KW-1185">Reference proteome</keyword>
<feature type="compositionally biased region" description="Basic and acidic residues" evidence="1">
    <location>
        <begin position="18"/>
        <end position="30"/>
    </location>
</feature>
<accession>A0AAN9JVX7</accession>
<name>A0AAN9JVX7_CANGL</name>
<proteinExistence type="predicted"/>
<evidence type="ECO:0000313" key="3">
    <source>
        <dbReference type="Proteomes" id="UP001367508"/>
    </source>
</evidence>
<organism evidence="2 3">
    <name type="scientific">Canavalia gladiata</name>
    <name type="common">Sword bean</name>
    <name type="synonym">Dolichos gladiatus</name>
    <dbReference type="NCBI Taxonomy" id="3824"/>
    <lineage>
        <taxon>Eukaryota</taxon>
        <taxon>Viridiplantae</taxon>
        <taxon>Streptophyta</taxon>
        <taxon>Embryophyta</taxon>
        <taxon>Tracheophyta</taxon>
        <taxon>Spermatophyta</taxon>
        <taxon>Magnoliopsida</taxon>
        <taxon>eudicotyledons</taxon>
        <taxon>Gunneridae</taxon>
        <taxon>Pentapetalae</taxon>
        <taxon>rosids</taxon>
        <taxon>fabids</taxon>
        <taxon>Fabales</taxon>
        <taxon>Fabaceae</taxon>
        <taxon>Papilionoideae</taxon>
        <taxon>50 kb inversion clade</taxon>
        <taxon>NPAAA clade</taxon>
        <taxon>indigoferoid/millettioid clade</taxon>
        <taxon>Phaseoleae</taxon>
        <taxon>Canavalia</taxon>
    </lineage>
</organism>
<feature type="region of interest" description="Disordered" evidence="1">
    <location>
        <begin position="48"/>
        <end position="87"/>
    </location>
</feature>
<dbReference type="EMBL" id="JAYMYQ010000011">
    <property type="protein sequence ID" value="KAK7305233.1"/>
    <property type="molecule type" value="Genomic_DNA"/>
</dbReference>
<sequence length="146" mass="16932">MAKGVDPSDSPIRKKPFRKTDLEAKKSNRQRKIELLTATEVIISQKTKWTQERKSWAKGDSVCESTEDEEMGHERKESEMRDDEAEEEKRYLESAMNMNMEMEREREREREIVAELRNCASNAAAGVGKTRHTKWGPDLLTGFVIQ</sequence>
<feature type="region of interest" description="Disordered" evidence="1">
    <location>
        <begin position="1"/>
        <end position="30"/>
    </location>
</feature>
<dbReference type="AlphaFoldDB" id="A0AAN9JVX7"/>
<gene>
    <name evidence="2" type="ORF">VNO77_43135</name>
</gene>
<dbReference type="Proteomes" id="UP001367508">
    <property type="component" value="Unassembled WGS sequence"/>
</dbReference>
<evidence type="ECO:0000313" key="2">
    <source>
        <dbReference type="EMBL" id="KAK7305233.1"/>
    </source>
</evidence>
<evidence type="ECO:0000256" key="1">
    <source>
        <dbReference type="SAM" id="MobiDB-lite"/>
    </source>
</evidence>
<reference evidence="2 3" key="1">
    <citation type="submission" date="2024-01" db="EMBL/GenBank/DDBJ databases">
        <title>The genomes of 5 underutilized Papilionoideae crops provide insights into root nodulation and disease resistanc.</title>
        <authorList>
            <person name="Jiang F."/>
        </authorList>
    </citation>
    <scope>NUCLEOTIDE SEQUENCE [LARGE SCALE GENOMIC DNA]</scope>
    <source>
        <strain evidence="2">LVBAO_FW01</strain>
        <tissue evidence="2">Leaves</tissue>
    </source>
</reference>
<protein>
    <submittedName>
        <fullName evidence="2">Uncharacterized protein</fullName>
    </submittedName>
</protein>
<comment type="caution">
    <text evidence="2">The sequence shown here is derived from an EMBL/GenBank/DDBJ whole genome shotgun (WGS) entry which is preliminary data.</text>
</comment>